<name>A0A081KCY0_9GAMM</name>
<comment type="caution">
    <text evidence="1">The sequence shown here is derived from an EMBL/GenBank/DDBJ whole genome shotgun (WGS) entry which is preliminary data.</text>
</comment>
<keyword evidence="2" id="KW-1185">Reference proteome</keyword>
<evidence type="ECO:0000313" key="2">
    <source>
        <dbReference type="Proteomes" id="UP000027997"/>
    </source>
</evidence>
<organism evidence="1 2">
    <name type="scientific">Endozoicomonas elysicola</name>
    <dbReference type="NCBI Taxonomy" id="305900"/>
    <lineage>
        <taxon>Bacteria</taxon>
        <taxon>Pseudomonadati</taxon>
        <taxon>Pseudomonadota</taxon>
        <taxon>Gammaproteobacteria</taxon>
        <taxon>Oceanospirillales</taxon>
        <taxon>Endozoicomonadaceae</taxon>
        <taxon>Endozoicomonas</taxon>
    </lineage>
</organism>
<proteinExistence type="predicted"/>
<sequence length="61" mass="6977">MTPYPFIAALKALFIGGQQRKKFTRKVNQVLQNTLISNRQFPEMQIINQQDSGVYEACSSK</sequence>
<reference evidence="1 2" key="1">
    <citation type="submission" date="2014-06" db="EMBL/GenBank/DDBJ databases">
        <title>Whole Genome Sequences of Three Symbiotic Endozoicomonas Bacteria.</title>
        <authorList>
            <person name="Neave M.J."/>
            <person name="Apprill A."/>
            <person name="Voolstra C.R."/>
        </authorList>
    </citation>
    <scope>NUCLEOTIDE SEQUENCE [LARGE SCALE GENOMIC DNA]</scope>
    <source>
        <strain evidence="1 2">DSM 22380</strain>
    </source>
</reference>
<gene>
    <name evidence="1" type="ORF">GV64_15875</name>
</gene>
<evidence type="ECO:0000313" key="1">
    <source>
        <dbReference type="EMBL" id="KEI72006.1"/>
    </source>
</evidence>
<protein>
    <submittedName>
        <fullName evidence="1">Uncharacterized protein</fullName>
    </submittedName>
</protein>
<dbReference type="AlphaFoldDB" id="A0A081KCY0"/>
<dbReference type="EMBL" id="JOJP01000001">
    <property type="protein sequence ID" value="KEI72006.1"/>
    <property type="molecule type" value="Genomic_DNA"/>
</dbReference>
<accession>A0A081KCY0</accession>
<dbReference type="Proteomes" id="UP000027997">
    <property type="component" value="Unassembled WGS sequence"/>
</dbReference>